<evidence type="ECO:0000313" key="2">
    <source>
        <dbReference type="Proteomes" id="UP001445335"/>
    </source>
</evidence>
<reference evidence="1 2" key="1">
    <citation type="journal article" date="2024" name="Nat. Commun.">
        <title>Phylogenomics reveals the evolutionary origins of lichenization in chlorophyte algae.</title>
        <authorList>
            <person name="Puginier C."/>
            <person name="Libourel C."/>
            <person name="Otte J."/>
            <person name="Skaloud P."/>
            <person name="Haon M."/>
            <person name="Grisel S."/>
            <person name="Petersen M."/>
            <person name="Berrin J.G."/>
            <person name="Delaux P.M."/>
            <person name="Dal Grande F."/>
            <person name="Keller J."/>
        </authorList>
    </citation>
    <scope>NUCLEOTIDE SEQUENCE [LARGE SCALE GENOMIC DNA]</scope>
    <source>
        <strain evidence="1 2">SAG 245.80</strain>
    </source>
</reference>
<dbReference type="AlphaFoldDB" id="A0AAW1RU82"/>
<gene>
    <name evidence="1" type="ORF">WJX81_003604</name>
</gene>
<keyword evidence="2" id="KW-1185">Reference proteome</keyword>
<accession>A0AAW1RU82</accession>
<dbReference type="Proteomes" id="UP001445335">
    <property type="component" value="Unassembled WGS sequence"/>
</dbReference>
<proteinExistence type="predicted"/>
<organism evidence="1 2">
    <name type="scientific">Elliptochloris bilobata</name>
    <dbReference type="NCBI Taxonomy" id="381761"/>
    <lineage>
        <taxon>Eukaryota</taxon>
        <taxon>Viridiplantae</taxon>
        <taxon>Chlorophyta</taxon>
        <taxon>core chlorophytes</taxon>
        <taxon>Trebouxiophyceae</taxon>
        <taxon>Trebouxiophyceae incertae sedis</taxon>
        <taxon>Elliptochloris clade</taxon>
        <taxon>Elliptochloris</taxon>
    </lineage>
</organism>
<sequence>MTSGSTWRVRHEGAALRGKGVAELPASVRAVAEASCAGHAPLAFWGALGFVERFGFAREGRRYELEHGGLALQARRWDLKRLSIVTLARVRRCPARGPPGEEVAPGQWLLEVVARAAEGAHPAAARAIGSFAASLEPPMELEKT</sequence>
<protein>
    <submittedName>
        <fullName evidence="1">Uncharacterized protein</fullName>
    </submittedName>
</protein>
<comment type="caution">
    <text evidence="1">The sequence shown here is derived from an EMBL/GenBank/DDBJ whole genome shotgun (WGS) entry which is preliminary data.</text>
</comment>
<evidence type="ECO:0000313" key="1">
    <source>
        <dbReference type="EMBL" id="KAK9837449.1"/>
    </source>
</evidence>
<name>A0AAW1RU82_9CHLO</name>
<dbReference type="EMBL" id="JALJOU010000021">
    <property type="protein sequence ID" value="KAK9837449.1"/>
    <property type="molecule type" value="Genomic_DNA"/>
</dbReference>